<dbReference type="Pfam" id="PF03959">
    <property type="entry name" value="FSH1"/>
    <property type="match status" value="1"/>
</dbReference>
<dbReference type="InterPro" id="IPR016135">
    <property type="entry name" value="UBQ-conjugating_enzyme/RWD"/>
</dbReference>
<dbReference type="SMART" id="SM00591">
    <property type="entry name" value="RWD"/>
    <property type="match status" value="1"/>
</dbReference>
<dbReference type="Pfam" id="PF05773">
    <property type="entry name" value="RWD"/>
    <property type="match status" value="1"/>
</dbReference>
<dbReference type="InterPro" id="IPR006575">
    <property type="entry name" value="RWD_dom"/>
</dbReference>
<proteinExistence type="predicted"/>
<dbReference type="InterPro" id="IPR029058">
    <property type="entry name" value="AB_hydrolase_fold"/>
</dbReference>
<feature type="domain" description="OBG-type G" evidence="3">
    <location>
        <begin position="319"/>
        <end position="618"/>
    </location>
</feature>
<feature type="domain" description="RWD" evidence="2">
    <location>
        <begin position="203"/>
        <end position="314"/>
    </location>
</feature>
<organism evidence="4 5">
    <name type="scientific">Fistulifera solaris</name>
    <name type="common">Oleaginous diatom</name>
    <dbReference type="NCBI Taxonomy" id="1519565"/>
    <lineage>
        <taxon>Eukaryota</taxon>
        <taxon>Sar</taxon>
        <taxon>Stramenopiles</taxon>
        <taxon>Ochrophyta</taxon>
        <taxon>Bacillariophyta</taxon>
        <taxon>Bacillariophyceae</taxon>
        <taxon>Bacillariophycidae</taxon>
        <taxon>Naviculales</taxon>
        <taxon>Naviculaceae</taxon>
        <taxon>Fistulifera</taxon>
    </lineage>
</organism>
<dbReference type="AlphaFoldDB" id="A0A1Z5K8K5"/>
<evidence type="ECO:0000313" key="5">
    <source>
        <dbReference type="Proteomes" id="UP000198406"/>
    </source>
</evidence>
<keyword evidence="1" id="KW-0547">Nucleotide-binding</keyword>
<dbReference type="PROSITE" id="PS51710">
    <property type="entry name" value="G_OBG"/>
    <property type="match status" value="1"/>
</dbReference>
<dbReference type="SUPFAM" id="SSF53474">
    <property type="entry name" value="alpha/beta-Hydrolases"/>
    <property type="match status" value="1"/>
</dbReference>
<evidence type="ECO:0000259" key="2">
    <source>
        <dbReference type="PROSITE" id="PS50908"/>
    </source>
</evidence>
<evidence type="ECO:0000313" key="4">
    <source>
        <dbReference type="EMBL" id="GAX22613.1"/>
    </source>
</evidence>
<dbReference type="InterPro" id="IPR005645">
    <property type="entry name" value="FSH-like_dom"/>
</dbReference>
<dbReference type="OrthoDB" id="545683at2759"/>
<dbReference type="Pfam" id="PF01926">
    <property type="entry name" value="MMR_HSR1"/>
    <property type="match status" value="1"/>
</dbReference>
<dbReference type="SUPFAM" id="SSF54495">
    <property type="entry name" value="UBC-like"/>
    <property type="match status" value="1"/>
</dbReference>
<evidence type="ECO:0000259" key="3">
    <source>
        <dbReference type="PROSITE" id="PS51710"/>
    </source>
</evidence>
<dbReference type="Gene3D" id="3.40.50.1820">
    <property type="entry name" value="alpha/beta hydrolase"/>
    <property type="match status" value="1"/>
</dbReference>
<dbReference type="Gene3D" id="3.40.50.300">
    <property type="entry name" value="P-loop containing nucleotide triphosphate hydrolases"/>
    <property type="match status" value="1"/>
</dbReference>
<dbReference type="PROSITE" id="PS50908">
    <property type="entry name" value="RWD"/>
    <property type="match status" value="1"/>
</dbReference>
<dbReference type="Gene3D" id="1.10.8.470">
    <property type="match status" value="1"/>
</dbReference>
<keyword evidence="5" id="KW-1185">Reference proteome</keyword>
<gene>
    <name evidence="4" type="ORF">FisN_14Hh246</name>
</gene>
<evidence type="ECO:0000256" key="1">
    <source>
        <dbReference type="ARBA" id="ARBA00022741"/>
    </source>
</evidence>
<dbReference type="InterPro" id="IPR031167">
    <property type="entry name" value="G_OBG"/>
</dbReference>
<sequence>MDRFRRRLAKEGFDLIAPDAPFPHPEQELLRMWWDRQNDSYEGIHQSIQLLQEIWLGQQFVGMIGFSQGARFVELLLRWHFQNPETSGFSGLQFGIMIAGYDAPLPTNWCLSTNHQQLVQIPTLHVMGLQDELVPPEKSRKAATYFHNPQFLEHEGGHHVPVQSPRVTAYVEFIQNALQQSTTPEETISTLMPDPEIAELQRDELEALQAIFPEEFTLPDGLPQYPITFQIALPQTEEGWWPPHPVALEFTFPPQYPTESMPIINLLHNNNVMEFSSLQKERCMQAMHHACQLEEGMPSVMSCVYAVKELFESGGHYRLTLGLVGKPSAGKSTFFNAATGFARQRGDNESSLGGATMASHPFTTIDANIGYCLVPAPAGSCPEEDYTGDQIIGCTHGRDSQGRRLIPVLLKDVAGLVPGAYKGRGRGNKFLNDLTDAHVLIHILDASGTSDEGGNALGEDFDTGSNGASHPLHDLEFIRKELIEWVYSNVIQKWESIRRKGKTKLSDMFSGYGQTEGVTAAVIGEVESFMTASIGQAYSFDDLSKWDSGDLHRLVSAFLGVRFPVVLALNKMDLPSSKEKIREVQEALPIHGAHIGVPLSANQEMIFVKSTIERVLVRDSRPATLLEANSPPLGVWQCLNEAVFLTNPMLVFPVSDFSTLSPLPGLRKIAIENSSLPSSGMISCLVTAGGKAPTHWNAEDQLYRPAASGISLRDVIVMKPGSTVEDLFFVLKRLGAFGGEFVRAEGIYAIGDSPKQVPKGRMLAKDIRIIKIMTNKKASWQ</sequence>
<dbReference type="Proteomes" id="UP000198406">
    <property type="component" value="Unassembled WGS sequence"/>
</dbReference>
<dbReference type="PANTHER" id="PTHR23305">
    <property type="entry name" value="OBG GTPASE FAMILY"/>
    <property type="match status" value="1"/>
</dbReference>
<dbReference type="InterPro" id="IPR006073">
    <property type="entry name" value="GTP-bd"/>
</dbReference>
<accession>A0A1Z5K8K5</accession>
<name>A0A1Z5K8K5_FISSO</name>
<dbReference type="Gene3D" id="3.10.110.10">
    <property type="entry name" value="Ubiquitin Conjugating Enzyme"/>
    <property type="match status" value="1"/>
</dbReference>
<protein>
    <submittedName>
        <fullName evidence="4">Ribosome-binding ATPase</fullName>
    </submittedName>
</protein>
<dbReference type="PANTHER" id="PTHR23305:SF1">
    <property type="entry name" value="OBG-TYPE G DOMAIN-CONTAINING PROTEIN"/>
    <property type="match status" value="1"/>
</dbReference>
<comment type="caution">
    <text evidence="4">The sequence shown here is derived from an EMBL/GenBank/DDBJ whole genome shotgun (WGS) entry which is preliminary data.</text>
</comment>
<dbReference type="GO" id="GO:0005737">
    <property type="term" value="C:cytoplasm"/>
    <property type="evidence" value="ECO:0007669"/>
    <property type="project" value="TreeGrafter"/>
</dbReference>
<reference evidence="4 5" key="1">
    <citation type="journal article" date="2015" name="Plant Cell">
        <title>Oil accumulation by the oleaginous diatom Fistulifera solaris as revealed by the genome and transcriptome.</title>
        <authorList>
            <person name="Tanaka T."/>
            <person name="Maeda Y."/>
            <person name="Veluchamy A."/>
            <person name="Tanaka M."/>
            <person name="Abida H."/>
            <person name="Marechal E."/>
            <person name="Bowler C."/>
            <person name="Muto M."/>
            <person name="Sunaga Y."/>
            <person name="Tanaka M."/>
            <person name="Yoshino T."/>
            <person name="Taniguchi T."/>
            <person name="Fukuda Y."/>
            <person name="Nemoto M."/>
            <person name="Matsumoto M."/>
            <person name="Wong P.S."/>
            <person name="Aburatani S."/>
            <person name="Fujibuchi W."/>
        </authorList>
    </citation>
    <scope>NUCLEOTIDE SEQUENCE [LARGE SCALE GENOMIC DNA]</scope>
    <source>
        <strain evidence="4 5">JPCC DA0580</strain>
    </source>
</reference>
<dbReference type="InterPro" id="IPR027417">
    <property type="entry name" value="P-loop_NTPase"/>
</dbReference>
<dbReference type="SUPFAM" id="SSF52540">
    <property type="entry name" value="P-loop containing nucleoside triphosphate hydrolases"/>
    <property type="match status" value="1"/>
</dbReference>
<dbReference type="GO" id="GO:0005525">
    <property type="term" value="F:GTP binding"/>
    <property type="evidence" value="ECO:0007669"/>
    <property type="project" value="InterPro"/>
</dbReference>
<dbReference type="EMBL" id="BDSP01000184">
    <property type="protein sequence ID" value="GAX22613.1"/>
    <property type="molecule type" value="Genomic_DNA"/>
</dbReference>
<dbReference type="InParanoid" id="A0A1Z5K8K5"/>
<dbReference type="GO" id="GO:0016887">
    <property type="term" value="F:ATP hydrolysis activity"/>
    <property type="evidence" value="ECO:0007669"/>
    <property type="project" value="TreeGrafter"/>
</dbReference>